<feature type="domain" description="HD" evidence="3">
    <location>
        <begin position="90"/>
        <end position="135"/>
    </location>
</feature>
<name>A0A024GM59_9STRA</name>
<organism evidence="4 5">
    <name type="scientific">Albugo candida</name>
    <dbReference type="NCBI Taxonomy" id="65357"/>
    <lineage>
        <taxon>Eukaryota</taxon>
        <taxon>Sar</taxon>
        <taxon>Stramenopiles</taxon>
        <taxon>Oomycota</taxon>
        <taxon>Peronosporomycetes</taxon>
        <taxon>Albuginales</taxon>
        <taxon>Albuginaceae</taxon>
        <taxon>Albugo</taxon>
    </lineage>
</organism>
<dbReference type="Gene3D" id="1.10.3210.10">
    <property type="entry name" value="Hypothetical protein af1432"/>
    <property type="match status" value="1"/>
</dbReference>
<dbReference type="PANTHER" id="PTHR11845:SF13">
    <property type="entry name" value="5'-DEOXYNUCLEOTIDASE HDDC2"/>
    <property type="match status" value="1"/>
</dbReference>
<dbReference type="GO" id="GO:0046872">
    <property type="term" value="F:metal ion binding"/>
    <property type="evidence" value="ECO:0007669"/>
    <property type="project" value="UniProtKB-KW"/>
</dbReference>
<accession>A0A024GM59</accession>
<proteinExistence type="predicted"/>
<dbReference type="OrthoDB" id="10254258at2759"/>
<dbReference type="GO" id="GO:0005737">
    <property type="term" value="C:cytoplasm"/>
    <property type="evidence" value="ECO:0007669"/>
    <property type="project" value="TreeGrafter"/>
</dbReference>
<keyword evidence="1" id="KW-0479">Metal-binding</keyword>
<keyword evidence="2" id="KW-0378">Hydrolase</keyword>
<dbReference type="Pfam" id="PF13023">
    <property type="entry name" value="HD_3"/>
    <property type="match status" value="1"/>
</dbReference>
<protein>
    <recommendedName>
        <fullName evidence="3">HD domain-containing protein</fullName>
    </recommendedName>
</protein>
<sequence>MTWASALCTCAMESDFRNLLVFRNIRENFSFALVLLTNSISCIVLSWEKVERALIALLNKSLLLSELYVFSQVMDAIIPAKRVLEFLRICGRLKQVKRSGWVRNKIPDAESVADHMYRMSMCCMLLNDARIDQNKSSHHPTRVSIFSVYLM</sequence>
<dbReference type="AlphaFoldDB" id="A0A024GM59"/>
<reference evidence="4 5" key="1">
    <citation type="submission" date="2012-05" db="EMBL/GenBank/DDBJ databases">
        <title>Recombination and specialization in a pathogen metapopulation.</title>
        <authorList>
            <person name="Gardiner A."/>
            <person name="Kemen E."/>
            <person name="Schultz-Larsen T."/>
            <person name="MacLean D."/>
            <person name="Van Oosterhout C."/>
            <person name="Jones J.D.G."/>
        </authorList>
    </citation>
    <scope>NUCLEOTIDE SEQUENCE [LARGE SCALE GENOMIC DNA]</scope>
    <source>
        <strain evidence="4 5">Ac Nc2</strain>
    </source>
</reference>
<comment type="caution">
    <text evidence="4">The sequence shown here is derived from an EMBL/GenBank/DDBJ whole genome shotgun (WGS) entry which is preliminary data.</text>
</comment>
<dbReference type="EMBL" id="CAIX01000178">
    <property type="protein sequence ID" value="CCI47626.1"/>
    <property type="molecule type" value="Genomic_DNA"/>
</dbReference>
<dbReference type="Proteomes" id="UP000053237">
    <property type="component" value="Unassembled WGS sequence"/>
</dbReference>
<dbReference type="STRING" id="65357.A0A024GM59"/>
<evidence type="ECO:0000313" key="5">
    <source>
        <dbReference type="Proteomes" id="UP000053237"/>
    </source>
</evidence>
<evidence type="ECO:0000313" key="4">
    <source>
        <dbReference type="EMBL" id="CCI47626.1"/>
    </source>
</evidence>
<dbReference type="GO" id="GO:0002953">
    <property type="term" value="F:5'-deoxynucleotidase activity"/>
    <property type="evidence" value="ECO:0007669"/>
    <property type="project" value="InterPro"/>
</dbReference>
<evidence type="ECO:0000256" key="1">
    <source>
        <dbReference type="ARBA" id="ARBA00022723"/>
    </source>
</evidence>
<dbReference type="PANTHER" id="PTHR11845">
    <property type="entry name" value="5'-DEOXYNUCLEOTIDASE HDDC2"/>
    <property type="match status" value="1"/>
</dbReference>
<evidence type="ECO:0000256" key="2">
    <source>
        <dbReference type="ARBA" id="ARBA00022801"/>
    </source>
</evidence>
<dbReference type="InterPro" id="IPR039356">
    <property type="entry name" value="YfbR/HDDC2"/>
</dbReference>
<gene>
    <name evidence="4" type="ORF">BN9_086330</name>
</gene>
<keyword evidence="5" id="KW-1185">Reference proteome</keyword>
<dbReference type="InterPro" id="IPR006674">
    <property type="entry name" value="HD_domain"/>
</dbReference>
<evidence type="ECO:0000259" key="3">
    <source>
        <dbReference type="Pfam" id="PF13023"/>
    </source>
</evidence>
<dbReference type="SUPFAM" id="SSF109604">
    <property type="entry name" value="HD-domain/PDEase-like"/>
    <property type="match status" value="1"/>
</dbReference>
<dbReference type="InParanoid" id="A0A024GM59"/>